<dbReference type="PATRIC" id="fig|40324.63.peg.3692"/>
<proteinExistence type="predicted"/>
<dbReference type="EMBL" id="JZRZ01000018">
    <property type="protein sequence ID" value="KKD57231.1"/>
    <property type="molecule type" value="Genomic_DNA"/>
</dbReference>
<dbReference type="RefSeq" id="WP_111174293.1">
    <property type="nucleotide sequence ID" value="NZ_CP104863.1"/>
</dbReference>
<sequence length="422" mass="46530">MSDAITAILDVHDNPRTCNDSQSMLLALATEQPGQLGALMRLALARRSPSSAFLDMALDLLPDEAVAPVSAEAWRRYRDGERGELLASVIEFASYQAPQVLQDDWEALLAIASENELQLASQVWRGLPSATAVQWAQILAEADDDREMARARALLLAAQPESYSVARGYLADWGALDAEVWAHWAGVADGPLPRRLHGERPLHIRFGREQHRAQQADEPSWRKRILRLHPTWNGGQVHHAGQMGGPLEALCGSCHAPLQRLMRTDAAALQPGAAGEITLGLCLDCCGWEDPPVRFYRHDAVGLPSCHPSQRLEVPATPTDSGDLMRAEIGLVAMDTRRWQQQDWGQSNHRQNLSRVGGAPSWVQSAWYPACIDCGEEMPFVMQLDSTLPTTSEGTLLWGSGGMLYTFWCATCRVSGHFWQCT</sequence>
<name>A0A0F5ZNC2_STEMA</name>
<dbReference type="AlphaFoldDB" id="A0A0F5ZNC2"/>
<comment type="caution">
    <text evidence="1">The sequence shown here is derived from an EMBL/GenBank/DDBJ whole genome shotgun (WGS) entry which is preliminary data.</text>
</comment>
<dbReference type="Proteomes" id="UP000243478">
    <property type="component" value="Unassembled WGS sequence"/>
</dbReference>
<evidence type="ECO:0008006" key="3">
    <source>
        <dbReference type="Google" id="ProtNLM"/>
    </source>
</evidence>
<protein>
    <recommendedName>
        <fullName evidence="3">DUF1963 domain-containing protein</fullName>
    </recommendedName>
</protein>
<accession>A0A0F5ZNC2</accession>
<evidence type="ECO:0000313" key="2">
    <source>
        <dbReference type="Proteomes" id="UP000243478"/>
    </source>
</evidence>
<organism evidence="1 2">
    <name type="scientific">Stenotrophomonas maltophilia</name>
    <name type="common">Pseudomonas maltophilia</name>
    <name type="synonym">Xanthomonas maltophilia</name>
    <dbReference type="NCBI Taxonomy" id="40324"/>
    <lineage>
        <taxon>Bacteria</taxon>
        <taxon>Pseudomonadati</taxon>
        <taxon>Pseudomonadota</taxon>
        <taxon>Gammaproteobacteria</taxon>
        <taxon>Lysobacterales</taxon>
        <taxon>Lysobacteraceae</taxon>
        <taxon>Stenotrophomonas</taxon>
        <taxon>Stenotrophomonas maltophilia group</taxon>
    </lineage>
</organism>
<gene>
    <name evidence="1" type="ORF">VM57_10000</name>
</gene>
<evidence type="ECO:0000313" key="1">
    <source>
        <dbReference type="EMBL" id="KKD57231.1"/>
    </source>
</evidence>
<reference evidence="1 2" key="1">
    <citation type="submission" date="2015-03" db="EMBL/GenBank/DDBJ databases">
        <title>Draft genome of Stenotrophomonas maltophila isolated from urine specimen.</title>
        <authorList>
            <person name="Murugan N."/>
            <person name="Malathi J."/>
            <person name="Umashankar V."/>
            <person name="Madhavan H."/>
        </authorList>
    </citation>
    <scope>NUCLEOTIDE SEQUENCE [LARGE SCALE GENOMIC DNA]</scope>
    <source>
        <strain evidence="1 2">JMNMN1</strain>
    </source>
</reference>